<dbReference type="InterPro" id="IPR000525">
    <property type="entry name" value="Initiator_Rep_WH1"/>
</dbReference>
<keyword evidence="4" id="KW-1185">Reference proteome</keyword>
<proteinExistence type="inferred from homology"/>
<reference evidence="3 4" key="1">
    <citation type="submission" date="2023-07" db="EMBL/GenBank/DDBJ databases">
        <title>Sorghum-associated microbial communities from plants grown in Nebraska, USA.</title>
        <authorList>
            <person name="Schachtman D."/>
        </authorList>
    </citation>
    <scope>NUCLEOTIDE SEQUENCE [LARGE SCALE GENOMIC DNA]</scope>
    <source>
        <strain evidence="3 4">BE240</strain>
    </source>
</reference>
<evidence type="ECO:0000313" key="4">
    <source>
        <dbReference type="Proteomes" id="UP001265550"/>
    </source>
</evidence>
<name>A0ABU1VJ83_9BURK</name>
<evidence type="ECO:0000256" key="1">
    <source>
        <dbReference type="ARBA" id="ARBA00038283"/>
    </source>
</evidence>
<dbReference type="Gene3D" id="1.10.10.10">
    <property type="entry name" value="Winged helix-like DNA-binding domain superfamily/Winged helix DNA-binding domain"/>
    <property type="match status" value="2"/>
</dbReference>
<protein>
    <submittedName>
        <fullName evidence="3">Plasmid replication initiation protein</fullName>
    </submittedName>
</protein>
<sequence>MPSAQELIYKKSNDLIVMIPSVKELSTLSRKIYTVLLWETQNQCKRIVDSTSQEPSATHTFEARLADLLSYVDEDYKDFYTRAKKCFHEMRRTEVDWKPVEKGIEDAWGNMSLLSQVKIFKRNKEVIAQWALPPEIMRLLINHGLYTLIDLKQIVKLRSYAAIALYEIFARYKTVPGGCTSAHSPEWWTTAISHKPNAARRDWRKVKYETITPALQEISELTDIEVERPEEKRDGPRNSVTEVYFRIRRKATAIEVDQSLPLELIEKAAALDVPLSTIKSIASEYHQGSRIALAALNRLEHMTRRENASEIHNRSAWLRTVAKDMAQHVMTVPSPKAPAEPPIELKQTASDEIRALIVALPREEQLGLLERAVAVMRSRGVMSAQATLKYKSFLDANGGLTPLFLNYMVEMYKSDQQLIQGETEVVE</sequence>
<gene>
    <name evidence="3" type="ORF">J2X09_005265</name>
</gene>
<dbReference type="InterPro" id="IPR036390">
    <property type="entry name" value="WH_DNA-bd_sf"/>
</dbReference>
<dbReference type="Proteomes" id="UP001265550">
    <property type="component" value="Unassembled WGS sequence"/>
</dbReference>
<comment type="caution">
    <text evidence="3">The sequence shown here is derived from an EMBL/GenBank/DDBJ whole genome shotgun (WGS) entry which is preliminary data.</text>
</comment>
<accession>A0ABU1VJ83</accession>
<comment type="similarity">
    <text evidence="1">Belongs to the initiator RepB protein family.</text>
</comment>
<organism evidence="3 4">
    <name type="scientific">Hydrogenophaga laconesensis</name>
    <dbReference type="NCBI Taxonomy" id="1805971"/>
    <lineage>
        <taxon>Bacteria</taxon>
        <taxon>Pseudomonadati</taxon>
        <taxon>Pseudomonadota</taxon>
        <taxon>Betaproteobacteria</taxon>
        <taxon>Burkholderiales</taxon>
        <taxon>Comamonadaceae</taxon>
        <taxon>Hydrogenophaga</taxon>
    </lineage>
</organism>
<dbReference type="RefSeq" id="WP_204735879.1">
    <property type="nucleotide sequence ID" value="NZ_JAVDWE010000028.1"/>
</dbReference>
<dbReference type="InterPro" id="IPR036388">
    <property type="entry name" value="WH-like_DNA-bd_sf"/>
</dbReference>
<dbReference type="SUPFAM" id="SSF46785">
    <property type="entry name" value="Winged helix' DNA-binding domain"/>
    <property type="match status" value="1"/>
</dbReference>
<dbReference type="EMBL" id="JAVDWE010000028">
    <property type="protein sequence ID" value="MDR7097489.1"/>
    <property type="molecule type" value="Genomic_DNA"/>
</dbReference>
<dbReference type="Pfam" id="PF01051">
    <property type="entry name" value="Rep3_N"/>
    <property type="match status" value="1"/>
</dbReference>
<feature type="domain" description="Initiator Rep protein WH1" evidence="2">
    <location>
        <begin position="9"/>
        <end position="169"/>
    </location>
</feature>
<evidence type="ECO:0000313" key="3">
    <source>
        <dbReference type="EMBL" id="MDR7097489.1"/>
    </source>
</evidence>
<evidence type="ECO:0000259" key="2">
    <source>
        <dbReference type="Pfam" id="PF01051"/>
    </source>
</evidence>